<keyword evidence="4 7" id="KW-1133">Transmembrane helix</keyword>
<feature type="transmembrane region" description="Helical" evidence="7">
    <location>
        <begin position="394"/>
        <end position="415"/>
    </location>
</feature>
<accession>A0A7S8IFY9</accession>
<organism evidence="8 9">
    <name type="scientific">Phototrophicus methaneseepsis</name>
    <dbReference type="NCBI Taxonomy" id="2710758"/>
    <lineage>
        <taxon>Bacteria</taxon>
        <taxon>Bacillati</taxon>
        <taxon>Chloroflexota</taxon>
        <taxon>Candidatus Thermofontia</taxon>
        <taxon>Phototrophicales</taxon>
        <taxon>Phototrophicaceae</taxon>
        <taxon>Phototrophicus</taxon>
    </lineage>
</organism>
<protein>
    <submittedName>
        <fullName evidence="8">Uncharacterized protein</fullName>
    </submittedName>
</protein>
<evidence type="ECO:0000256" key="5">
    <source>
        <dbReference type="ARBA" id="ARBA00023136"/>
    </source>
</evidence>
<feature type="transmembrane region" description="Helical" evidence="7">
    <location>
        <begin position="421"/>
        <end position="440"/>
    </location>
</feature>
<keyword evidence="2" id="KW-1003">Cell membrane</keyword>
<name>A0A7S8IFY9_9CHLR</name>
<feature type="transmembrane region" description="Helical" evidence="7">
    <location>
        <begin position="137"/>
        <end position="160"/>
    </location>
</feature>
<evidence type="ECO:0000256" key="4">
    <source>
        <dbReference type="ARBA" id="ARBA00022989"/>
    </source>
</evidence>
<feature type="transmembrane region" description="Helical" evidence="7">
    <location>
        <begin position="107"/>
        <end position="131"/>
    </location>
</feature>
<feature type="transmembrane region" description="Helical" evidence="7">
    <location>
        <begin position="172"/>
        <end position="191"/>
    </location>
</feature>
<evidence type="ECO:0000256" key="6">
    <source>
        <dbReference type="SAM" id="MobiDB-lite"/>
    </source>
</evidence>
<sequence length="458" mass="50320">MPNTIETPAADSSSQPSSSSFVGRLVQRYGGWTTRISGALIDQALFSGSNFVINVALANWMFEDEYGAFVVVYSWFLLLQNLYEAVMVEPMSIYGAGKHAHRFRQYLGYLFFGHIGFGFMAFAVLGAAAIFSSISDTGIVSGALMGAAIGSPFLLLRWLTRQPFYILSKPHWSALGGFIYLGVTMLALYIFNVQGWLNAFTALMALAVGSVISAAFLAIVFLHPNLRLKAHDTMDARSILRDHWQYGRWSTADRILGWIPANFHYVVLPLLFSLAESGALRAVLNLTMPITLGIVAINGLLLPSFVRKYSTGGRSAVDQQLVFALKLVLFFTGLYFVGVVLFGGPLLSFIYNGRYDEYVTFPLLLTMGAWPVIMGGSVVVDAALRATGRVKYSFISKIIPALITVTIGLGLLAAFKLVGANLNMMIVNLVMLGISLWFYVRVSDDKTKNDEPLQEARQ</sequence>
<evidence type="ECO:0000256" key="7">
    <source>
        <dbReference type="SAM" id="Phobius"/>
    </source>
</evidence>
<comment type="subcellular location">
    <subcellularLocation>
        <location evidence="1">Cell membrane</location>
        <topology evidence="1">Multi-pass membrane protein</topology>
    </subcellularLocation>
</comment>
<evidence type="ECO:0000313" key="8">
    <source>
        <dbReference type="EMBL" id="QPC83984.1"/>
    </source>
</evidence>
<gene>
    <name evidence="8" type="ORF">G4Y79_06285</name>
</gene>
<feature type="transmembrane region" description="Helical" evidence="7">
    <location>
        <begin position="286"/>
        <end position="306"/>
    </location>
</feature>
<dbReference type="KEGG" id="pmet:G4Y79_06285"/>
<dbReference type="InterPro" id="IPR050833">
    <property type="entry name" value="Poly_Biosynth_Transport"/>
</dbReference>
<keyword evidence="5 7" id="KW-0472">Membrane</keyword>
<dbReference type="GO" id="GO:0005886">
    <property type="term" value="C:plasma membrane"/>
    <property type="evidence" value="ECO:0007669"/>
    <property type="project" value="UniProtKB-SubCell"/>
</dbReference>
<feature type="transmembrane region" description="Helical" evidence="7">
    <location>
        <begin position="66"/>
        <end position="86"/>
    </location>
</feature>
<dbReference type="RefSeq" id="WP_195172048.1">
    <property type="nucleotide sequence ID" value="NZ_CP062983.1"/>
</dbReference>
<evidence type="ECO:0000313" key="9">
    <source>
        <dbReference type="Proteomes" id="UP000594468"/>
    </source>
</evidence>
<reference evidence="8 9" key="1">
    <citation type="submission" date="2020-02" db="EMBL/GenBank/DDBJ databases">
        <authorList>
            <person name="Zheng R.K."/>
            <person name="Sun C.M."/>
        </authorList>
    </citation>
    <scope>NUCLEOTIDE SEQUENCE [LARGE SCALE GENOMIC DNA]</scope>
    <source>
        <strain evidence="9">rifampicinis</strain>
    </source>
</reference>
<evidence type="ECO:0000256" key="2">
    <source>
        <dbReference type="ARBA" id="ARBA00022475"/>
    </source>
</evidence>
<feature type="region of interest" description="Disordered" evidence="6">
    <location>
        <begin position="1"/>
        <end position="20"/>
    </location>
</feature>
<evidence type="ECO:0000256" key="3">
    <source>
        <dbReference type="ARBA" id="ARBA00022692"/>
    </source>
</evidence>
<dbReference type="PANTHER" id="PTHR30250:SF11">
    <property type="entry name" value="O-ANTIGEN TRANSPORTER-RELATED"/>
    <property type="match status" value="1"/>
</dbReference>
<dbReference type="AlphaFoldDB" id="A0A7S8IFY9"/>
<evidence type="ECO:0000256" key="1">
    <source>
        <dbReference type="ARBA" id="ARBA00004651"/>
    </source>
</evidence>
<feature type="transmembrane region" description="Helical" evidence="7">
    <location>
        <begin position="327"/>
        <end position="351"/>
    </location>
</feature>
<feature type="transmembrane region" description="Helical" evidence="7">
    <location>
        <begin position="197"/>
        <end position="222"/>
    </location>
</feature>
<dbReference type="EMBL" id="CP062983">
    <property type="protein sequence ID" value="QPC83984.1"/>
    <property type="molecule type" value="Genomic_DNA"/>
</dbReference>
<keyword evidence="9" id="KW-1185">Reference proteome</keyword>
<dbReference type="Proteomes" id="UP000594468">
    <property type="component" value="Chromosome"/>
</dbReference>
<feature type="transmembrane region" description="Helical" evidence="7">
    <location>
        <begin position="363"/>
        <end position="382"/>
    </location>
</feature>
<dbReference type="PANTHER" id="PTHR30250">
    <property type="entry name" value="PST FAMILY PREDICTED COLANIC ACID TRANSPORTER"/>
    <property type="match status" value="1"/>
</dbReference>
<feature type="transmembrane region" description="Helical" evidence="7">
    <location>
        <begin position="255"/>
        <end position="274"/>
    </location>
</feature>
<keyword evidence="3 7" id="KW-0812">Transmembrane</keyword>
<proteinExistence type="predicted"/>